<feature type="transmembrane region" description="Helical" evidence="6">
    <location>
        <begin position="603"/>
        <end position="624"/>
    </location>
</feature>
<dbReference type="Proteomes" id="UP000231990">
    <property type="component" value="Unassembled WGS sequence"/>
</dbReference>
<evidence type="ECO:0000256" key="2">
    <source>
        <dbReference type="ARBA" id="ARBA00022723"/>
    </source>
</evidence>
<dbReference type="GO" id="GO:0016491">
    <property type="term" value="F:oxidoreductase activity"/>
    <property type="evidence" value="ECO:0007669"/>
    <property type="project" value="UniProtKB-KW"/>
</dbReference>
<evidence type="ECO:0000313" key="10">
    <source>
        <dbReference type="Proteomes" id="UP000231962"/>
    </source>
</evidence>
<dbReference type="Proteomes" id="UP000231962">
    <property type="component" value="Unassembled WGS sequence"/>
</dbReference>
<dbReference type="RefSeq" id="WP_100714691.1">
    <property type="nucleotide sequence ID" value="NZ_NPDY01000015.1"/>
</dbReference>
<keyword evidence="6" id="KW-1133">Transmembrane helix</keyword>
<evidence type="ECO:0000256" key="4">
    <source>
        <dbReference type="ARBA" id="ARBA00023004"/>
    </source>
</evidence>
<keyword evidence="3" id="KW-0560">Oxidoreductase</keyword>
<dbReference type="GO" id="GO:0051536">
    <property type="term" value="F:iron-sulfur cluster binding"/>
    <property type="evidence" value="ECO:0007669"/>
    <property type="project" value="UniProtKB-KW"/>
</dbReference>
<dbReference type="OrthoDB" id="9778740at2"/>
<organism evidence="9 11">
    <name type="scientific">Leptospira perolatii</name>
    <dbReference type="NCBI Taxonomy" id="2023191"/>
    <lineage>
        <taxon>Bacteria</taxon>
        <taxon>Pseudomonadati</taxon>
        <taxon>Spirochaetota</taxon>
        <taxon>Spirochaetia</taxon>
        <taxon>Leptospirales</taxon>
        <taxon>Leptospiraceae</taxon>
        <taxon>Leptospira</taxon>
    </lineage>
</organism>
<evidence type="ECO:0000256" key="1">
    <source>
        <dbReference type="ARBA" id="ARBA00022630"/>
    </source>
</evidence>
<dbReference type="EMBL" id="NPDY01000015">
    <property type="protein sequence ID" value="PJZ68838.1"/>
    <property type="molecule type" value="Genomic_DNA"/>
</dbReference>
<keyword evidence="6" id="KW-0472">Membrane</keyword>
<evidence type="ECO:0000313" key="8">
    <source>
        <dbReference type="EMBL" id="PJZ68838.1"/>
    </source>
</evidence>
<dbReference type="PROSITE" id="PS51379">
    <property type="entry name" value="4FE4S_FER_2"/>
    <property type="match status" value="2"/>
</dbReference>
<dbReference type="AlphaFoldDB" id="A0A2M9ZJE3"/>
<evidence type="ECO:0000313" key="11">
    <source>
        <dbReference type="Proteomes" id="UP000231990"/>
    </source>
</evidence>
<reference evidence="10 11" key="1">
    <citation type="submission" date="2017-07" db="EMBL/GenBank/DDBJ databases">
        <title>Leptospira spp. isolated from tropical soils.</title>
        <authorList>
            <person name="Thibeaux R."/>
            <person name="Iraola G."/>
            <person name="Ferres I."/>
            <person name="Bierque E."/>
            <person name="Girault D."/>
            <person name="Soupe-Gilbert M.-E."/>
            <person name="Picardeau M."/>
            <person name="Goarant C."/>
        </authorList>
    </citation>
    <scope>NUCLEOTIDE SEQUENCE [LARGE SCALE GENOMIC DNA]</scope>
    <source>
        <strain evidence="9 11">FH1-B-B1</strain>
        <strain evidence="8 10">FH1-B-C1</strain>
    </source>
</reference>
<dbReference type="GO" id="GO:0046872">
    <property type="term" value="F:metal ion binding"/>
    <property type="evidence" value="ECO:0007669"/>
    <property type="project" value="UniProtKB-KW"/>
</dbReference>
<keyword evidence="10" id="KW-1185">Reference proteome</keyword>
<sequence>MKNIISRYFEWLRNDAPEGSVEIYPETDSEYRSSIDGIYIIGDLTGIPLLKYSVDSGSKVISLLDPPSVRANTSTYDLIIIGGGPAGISAGIEAKKRGYKFVIFEANRVFHTVSSYPKGKPIFAEPENLVTHSELLIRNGTKESLLEDLNRTFNAFQLPLKEGKLVTRISSVSSSSGRFEIETEDGSRFASNNIILAIGKSGDSRRLGVPGENQPNVFHRLLDPADFENKDVLVVGGGDSAVEASISISEYAKSVNHSYRGDRLARVKSENLKRFNDATRSGKIKYFPETIVSEIKQNETILKSNKLTKSVGVTDNLVLIGSEPPISFLKKIGLKIQNASSLKDWIGFFSMICFSLLVYFGKASFYATGWYTIVANAGLVGLTSGLLVYLFLKLKNGTIRFSLDWKTGRNVYLGFASLYFASVYVSSKYFSWNLFGKYPGFHYTLLYSLTILVFGIRRVFVRPTQYIKLQTTTLILVQMIPLFLLPEIILPVLGENGLLGSSDSFLLTQVFPGGAYWKSYGFILAWPLNMGVLYDGSITDFWLIYGLTFTFIVIPILVIRYGKGAYCGWICSCGGLAETLGDESRTRMPHGKLAYKIEHSGQWILWIAFLLTAGKLFGSRIPELHWLSISVDRFKLVYDIIVDIGLAGVIGLGAYFFLSGRIWCRMFCPLAALMHIYARFSNYRIFADKKRCISCNICTKVCHQGIDVMSYANRGKPMDSVQCVRCSACVVNCPTDVLSFGRLKKGTPIYEKISAKK</sequence>
<dbReference type="EMBL" id="NPDZ01000012">
    <property type="protein sequence ID" value="PJZ72169.1"/>
    <property type="molecule type" value="Genomic_DNA"/>
</dbReference>
<feature type="domain" description="4Fe-4S ferredoxin-type" evidence="7">
    <location>
        <begin position="683"/>
        <end position="712"/>
    </location>
</feature>
<feature type="transmembrane region" description="Helical" evidence="6">
    <location>
        <begin position="345"/>
        <end position="367"/>
    </location>
</feature>
<protein>
    <submittedName>
        <fullName evidence="9">Pyridine nucleotide-disulfide oxidoreductase</fullName>
    </submittedName>
</protein>
<dbReference type="SUPFAM" id="SSF51905">
    <property type="entry name" value="FAD/NAD(P)-binding domain"/>
    <property type="match status" value="1"/>
</dbReference>
<dbReference type="Pfam" id="PF12801">
    <property type="entry name" value="Fer4_5"/>
    <property type="match status" value="2"/>
</dbReference>
<feature type="transmembrane region" description="Helical" evidence="6">
    <location>
        <begin position="541"/>
        <end position="559"/>
    </location>
</feature>
<evidence type="ECO:0000256" key="3">
    <source>
        <dbReference type="ARBA" id="ARBA00023002"/>
    </source>
</evidence>
<dbReference type="Pfam" id="PF13187">
    <property type="entry name" value="Fer4_9"/>
    <property type="match status" value="1"/>
</dbReference>
<feature type="transmembrane region" description="Helical" evidence="6">
    <location>
        <begin position="636"/>
        <end position="656"/>
    </location>
</feature>
<dbReference type="PROSITE" id="PS00198">
    <property type="entry name" value="4FE4S_FER_1"/>
    <property type="match status" value="1"/>
</dbReference>
<accession>A0A2M9ZJE3</accession>
<dbReference type="PRINTS" id="PR00469">
    <property type="entry name" value="PNDRDTASEII"/>
</dbReference>
<evidence type="ECO:0000256" key="6">
    <source>
        <dbReference type="SAM" id="Phobius"/>
    </source>
</evidence>
<dbReference type="InterPro" id="IPR036188">
    <property type="entry name" value="FAD/NAD-bd_sf"/>
</dbReference>
<proteinExistence type="predicted"/>
<dbReference type="InterPro" id="IPR017896">
    <property type="entry name" value="4Fe4S_Fe-S-bd"/>
</dbReference>
<keyword evidence="5" id="KW-0411">Iron-sulfur</keyword>
<dbReference type="PANTHER" id="PTHR48105">
    <property type="entry name" value="THIOREDOXIN REDUCTASE 1-RELATED-RELATED"/>
    <property type="match status" value="1"/>
</dbReference>
<feature type="domain" description="4Fe-4S ferredoxin-type" evidence="7">
    <location>
        <begin position="714"/>
        <end position="743"/>
    </location>
</feature>
<dbReference type="Pfam" id="PF13738">
    <property type="entry name" value="Pyr_redox_3"/>
    <property type="match status" value="1"/>
</dbReference>
<feature type="transmembrane region" description="Helical" evidence="6">
    <location>
        <begin position="373"/>
        <end position="392"/>
    </location>
</feature>
<feature type="transmembrane region" description="Helical" evidence="6">
    <location>
        <begin position="412"/>
        <end position="435"/>
    </location>
</feature>
<evidence type="ECO:0000259" key="7">
    <source>
        <dbReference type="PROSITE" id="PS51379"/>
    </source>
</evidence>
<dbReference type="Gene3D" id="3.50.50.60">
    <property type="entry name" value="FAD/NAD(P)-binding domain"/>
    <property type="match status" value="2"/>
</dbReference>
<dbReference type="Gene3D" id="3.30.70.20">
    <property type="match status" value="1"/>
</dbReference>
<keyword evidence="4" id="KW-0408">Iron</keyword>
<evidence type="ECO:0000256" key="5">
    <source>
        <dbReference type="ARBA" id="ARBA00023014"/>
    </source>
</evidence>
<dbReference type="InterPro" id="IPR050097">
    <property type="entry name" value="Ferredoxin-NADP_redctase_2"/>
</dbReference>
<keyword evidence="6" id="KW-0812">Transmembrane</keyword>
<dbReference type="InterPro" id="IPR017900">
    <property type="entry name" value="4Fe4S_Fe_S_CS"/>
</dbReference>
<keyword evidence="2" id="KW-0479">Metal-binding</keyword>
<dbReference type="SUPFAM" id="SSF54862">
    <property type="entry name" value="4Fe-4S ferredoxins"/>
    <property type="match status" value="1"/>
</dbReference>
<feature type="transmembrane region" description="Helical" evidence="6">
    <location>
        <begin position="441"/>
        <end position="460"/>
    </location>
</feature>
<keyword evidence="1" id="KW-0285">Flavoprotein</keyword>
<comment type="caution">
    <text evidence="9">The sequence shown here is derived from an EMBL/GenBank/DDBJ whole genome shotgun (WGS) entry which is preliminary data.</text>
</comment>
<name>A0A2M9ZJE3_9LEPT</name>
<gene>
    <name evidence="8" type="ORF">CH360_14060</name>
    <name evidence="9" type="ORF">CH373_15600</name>
</gene>
<evidence type="ECO:0000313" key="9">
    <source>
        <dbReference type="EMBL" id="PJZ72169.1"/>
    </source>
</evidence>
<feature type="transmembrane region" description="Helical" evidence="6">
    <location>
        <begin position="472"/>
        <end position="494"/>
    </location>
</feature>
<dbReference type="PRINTS" id="PR00368">
    <property type="entry name" value="FADPNR"/>
</dbReference>